<comment type="similarity">
    <text evidence="1">Belongs to the short-chain dehydrogenases/reductases (SDR) family.</text>
</comment>
<sequence length="168" mass="18606">MITKQHCVKFLIPSAKFYRTPTTRLSILHQNNTTSNSGEGNNVFLKIYSLMILVLDILSLLVKVLLAVLESIYYNIAGVQEKSVSGEIVLITGTGHGIGKELARQYAELGAILVCWDINTELNEQTVQELRKMGAKAYGYKCDVSDREAVLELAKKVKAEVGGVYRPD</sequence>
<reference evidence="4" key="2">
    <citation type="submission" date="2023-05" db="EMBL/GenBank/DDBJ databases">
        <authorList>
            <person name="Fouks B."/>
        </authorList>
    </citation>
    <scope>NUCLEOTIDE SEQUENCE</scope>
    <source>
        <strain evidence="4">Stay&amp;Tobe</strain>
        <tissue evidence="4">Testes</tissue>
    </source>
</reference>
<dbReference type="InterPro" id="IPR002347">
    <property type="entry name" value="SDR_fam"/>
</dbReference>
<dbReference type="GO" id="GO:0005811">
    <property type="term" value="C:lipid droplet"/>
    <property type="evidence" value="ECO:0007669"/>
    <property type="project" value="TreeGrafter"/>
</dbReference>
<dbReference type="AlphaFoldDB" id="A0AAD8AKB9"/>
<keyword evidence="5" id="KW-1185">Reference proteome</keyword>
<comment type="caution">
    <text evidence="4">The sequence shown here is derived from an EMBL/GenBank/DDBJ whole genome shotgun (WGS) entry which is preliminary data.</text>
</comment>
<evidence type="ECO:0000256" key="3">
    <source>
        <dbReference type="SAM" id="Phobius"/>
    </source>
</evidence>
<evidence type="ECO:0000313" key="5">
    <source>
        <dbReference type="Proteomes" id="UP001233999"/>
    </source>
</evidence>
<dbReference type="Proteomes" id="UP001233999">
    <property type="component" value="Unassembled WGS sequence"/>
</dbReference>
<feature type="transmembrane region" description="Helical" evidence="3">
    <location>
        <begin position="47"/>
        <end position="69"/>
    </location>
</feature>
<dbReference type="Pfam" id="PF00106">
    <property type="entry name" value="adh_short"/>
    <property type="match status" value="1"/>
</dbReference>
<evidence type="ECO:0000313" key="4">
    <source>
        <dbReference type="EMBL" id="KAJ9600725.1"/>
    </source>
</evidence>
<name>A0AAD8AKB9_DIPPU</name>
<protein>
    <recommendedName>
        <fullName evidence="6">Short-chain dehydrogenase</fullName>
    </recommendedName>
</protein>
<reference evidence="4" key="1">
    <citation type="journal article" date="2023" name="IScience">
        <title>Live-bearing cockroach genome reveals convergent evolutionary mechanisms linked to viviparity in insects and beyond.</title>
        <authorList>
            <person name="Fouks B."/>
            <person name="Harrison M.C."/>
            <person name="Mikhailova A.A."/>
            <person name="Marchal E."/>
            <person name="English S."/>
            <person name="Carruthers M."/>
            <person name="Jennings E.C."/>
            <person name="Chiamaka E.L."/>
            <person name="Frigard R.A."/>
            <person name="Pippel M."/>
            <person name="Attardo G.M."/>
            <person name="Benoit J.B."/>
            <person name="Bornberg-Bauer E."/>
            <person name="Tobe S.S."/>
        </authorList>
    </citation>
    <scope>NUCLEOTIDE SEQUENCE</scope>
    <source>
        <strain evidence="4">Stay&amp;Tobe</strain>
    </source>
</reference>
<dbReference type="EMBL" id="JASPKZ010000058">
    <property type="protein sequence ID" value="KAJ9600725.1"/>
    <property type="molecule type" value="Genomic_DNA"/>
</dbReference>
<keyword evidence="3" id="KW-1133">Transmembrane helix</keyword>
<dbReference type="PANTHER" id="PTHR24322:SF736">
    <property type="entry name" value="RETINOL DEHYDROGENASE 10"/>
    <property type="match status" value="1"/>
</dbReference>
<proteinExistence type="inferred from homology"/>
<evidence type="ECO:0008006" key="6">
    <source>
        <dbReference type="Google" id="ProtNLM"/>
    </source>
</evidence>
<accession>A0AAD8AKB9</accession>
<keyword evidence="3" id="KW-0812">Transmembrane</keyword>
<evidence type="ECO:0000256" key="1">
    <source>
        <dbReference type="ARBA" id="ARBA00006484"/>
    </source>
</evidence>
<dbReference type="SUPFAM" id="SSF51735">
    <property type="entry name" value="NAD(P)-binding Rossmann-fold domains"/>
    <property type="match status" value="1"/>
</dbReference>
<organism evidence="4 5">
    <name type="scientific">Diploptera punctata</name>
    <name type="common">Pacific beetle cockroach</name>
    <dbReference type="NCBI Taxonomy" id="6984"/>
    <lineage>
        <taxon>Eukaryota</taxon>
        <taxon>Metazoa</taxon>
        <taxon>Ecdysozoa</taxon>
        <taxon>Arthropoda</taxon>
        <taxon>Hexapoda</taxon>
        <taxon>Insecta</taxon>
        <taxon>Pterygota</taxon>
        <taxon>Neoptera</taxon>
        <taxon>Polyneoptera</taxon>
        <taxon>Dictyoptera</taxon>
        <taxon>Blattodea</taxon>
        <taxon>Blaberoidea</taxon>
        <taxon>Blaberidae</taxon>
        <taxon>Diplopterinae</taxon>
        <taxon>Diploptera</taxon>
    </lineage>
</organism>
<evidence type="ECO:0000256" key="2">
    <source>
        <dbReference type="ARBA" id="ARBA00023002"/>
    </source>
</evidence>
<dbReference type="Gene3D" id="3.40.50.720">
    <property type="entry name" value="NAD(P)-binding Rossmann-like Domain"/>
    <property type="match status" value="1"/>
</dbReference>
<dbReference type="PANTHER" id="PTHR24322">
    <property type="entry name" value="PKSB"/>
    <property type="match status" value="1"/>
</dbReference>
<keyword evidence="3" id="KW-0472">Membrane</keyword>
<dbReference type="GO" id="GO:0016616">
    <property type="term" value="F:oxidoreductase activity, acting on the CH-OH group of donors, NAD or NADP as acceptor"/>
    <property type="evidence" value="ECO:0007669"/>
    <property type="project" value="TreeGrafter"/>
</dbReference>
<gene>
    <name evidence="4" type="ORF">L9F63_026136</name>
</gene>
<dbReference type="InterPro" id="IPR036291">
    <property type="entry name" value="NAD(P)-bd_dom_sf"/>
</dbReference>
<keyword evidence="2" id="KW-0560">Oxidoreductase</keyword>